<reference evidence="1" key="1">
    <citation type="submission" date="2020-10" db="EMBL/GenBank/DDBJ databases">
        <authorList>
            <person name="Gilroy R."/>
        </authorList>
    </citation>
    <scope>NUCLEOTIDE SEQUENCE</scope>
    <source>
        <strain evidence="1">11300</strain>
    </source>
</reference>
<organism evidence="1 2">
    <name type="scientific">Candidatus Fimisoma avicola</name>
    <dbReference type="NCBI Taxonomy" id="2840826"/>
    <lineage>
        <taxon>Bacteria</taxon>
        <taxon>Bacillati</taxon>
        <taxon>Bacillota</taxon>
        <taxon>Clostridia</taxon>
        <taxon>Eubacteriales</taxon>
        <taxon>Candidatus Fimisoma</taxon>
    </lineage>
</organism>
<dbReference type="Proteomes" id="UP000824091">
    <property type="component" value="Unassembled WGS sequence"/>
</dbReference>
<evidence type="ECO:0000313" key="1">
    <source>
        <dbReference type="EMBL" id="HIU27223.1"/>
    </source>
</evidence>
<protein>
    <submittedName>
        <fullName evidence="1">Uncharacterized protein</fullName>
    </submittedName>
</protein>
<gene>
    <name evidence="1" type="ORF">IAD16_02425</name>
</gene>
<accession>A0A9D1I2U7</accession>
<reference evidence="1" key="2">
    <citation type="journal article" date="2021" name="PeerJ">
        <title>Extensive microbial diversity within the chicken gut microbiome revealed by metagenomics and culture.</title>
        <authorList>
            <person name="Gilroy R."/>
            <person name="Ravi A."/>
            <person name="Getino M."/>
            <person name="Pursley I."/>
            <person name="Horton D.L."/>
            <person name="Alikhan N.F."/>
            <person name="Baker D."/>
            <person name="Gharbi K."/>
            <person name="Hall N."/>
            <person name="Watson M."/>
            <person name="Adriaenssens E.M."/>
            <person name="Foster-Nyarko E."/>
            <person name="Jarju S."/>
            <person name="Secka A."/>
            <person name="Antonio M."/>
            <person name="Oren A."/>
            <person name="Chaudhuri R.R."/>
            <person name="La Ragione R."/>
            <person name="Hildebrand F."/>
            <person name="Pallen M.J."/>
        </authorList>
    </citation>
    <scope>NUCLEOTIDE SEQUENCE</scope>
    <source>
        <strain evidence="1">11300</strain>
    </source>
</reference>
<name>A0A9D1I2U7_9FIRM</name>
<dbReference type="EMBL" id="DVMO01000038">
    <property type="protein sequence ID" value="HIU27223.1"/>
    <property type="molecule type" value="Genomic_DNA"/>
</dbReference>
<dbReference type="AlphaFoldDB" id="A0A9D1I2U7"/>
<evidence type="ECO:0000313" key="2">
    <source>
        <dbReference type="Proteomes" id="UP000824091"/>
    </source>
</evidence>
<sequence length="269" mass="31330">MSVSINSKEFLKVYNANDVTKNILWELSKYLDQFKDIPDIQAADIYRMRLHADGQEIAPQQIDLCSADTIDFFIEYSLFTSDGEKYGLSRWESYLRENDCDELRKNVIYKCIEYYDNTTELRTYLYSDKYAGCPPFDQERGAIEGLGWYSYHFQLAITSDNEKIFDDKELAEKLTDLGNEFNDKYDICEDLEEPDSGEFFIDGALRLMSDQLDDFAQDVQKIHDFATEHGLRTDITAEFTEDGSSEQEVFAAISLSPDGGRYKWEYCRF</sequence>
<comment type="caution">
    <text evidence="1">The sequence shown here is derived from an EMBL/GenBank/DDBJ whole genome shotgun (WGS) entry which is preliminary data.</text>
</comment>
<proteinExistence type="predicted"/>